<keyword evidence="2" id="KW-1185">Reference proteome</keyword>
<proteinExistence type="predicted"/>
<dbReference type="RefSeq" id="XP_001598149.1">
    <property type="nucleotide sequence ID" value="XM_001598099.1"/>
</dbReference>
<dbReference type="KEGG" id="ssl:SS1G_00235"/>
<organism evidence="1 2">
    <name type="scientific">Sclerotinia sclerotiorum (strain ATCC 18683 / 1980 / Ss-1)</name>
    <name type="common">White mold</name>
    <name type="synonym">Whetzelinia sclerotiorum</name>
    <dbReference type="NCBI Taxonomy" id="665079"/>
    <lineage>
        <taxon>Eukaryota</taxon>
        <taxon>Fungi</taxon>
        <taxon>Dikarya</taxon>
        <taxon>Ascomycota</taxon>
        <taxon>Pezizomycotina</taxon>
        <taxon>Leotiomycetes</taxon>
        <taxon>Helotiales</taxon>
        <taxon>Sclerotiniaceae</taxon>
        <taxon>Sclerotinia</taxon>
    </lineage>
</organism>
<dbReference type="AlphaFoldDB" id="A7E4L3"/>
<dbReference type="GeneID" id="5494970"/>
<dbReference type="Proteomes" id="UP000001312">
    <property type="component" value="Unassembled WGS sequence"/>
</dbReference>
<dbReference type="HOGENOM" id="CLU_3260801_0_0_1"/>
<evidence type="ECO:0000313" key="1">
    <source>
        <dbReference type="EMBL" id="EDN90835.1"/>
    </source>
</evidence>
<protein>
    <submittedName>
        <fullName evidence="1">Uncharacterized protein</fullName>
    </submittedName>
</protein>
<sequence>MILGFERQLSGNLGIHSFTIPQNALKDANIGNNAVLNFDLLI</sequence>
<dbReference type="InParanoid" id="A7E4L3"/>
<dbReference type="EMBL" id="CH476621">
    <property type="protein sequence ID" value="EDN90835.1"/>
    <property type="molecule type" value="Genomic_DNA"/>
</dbReference>
<reference evidence="2" key="1">
    <citation type="journal article" date="2011" name="PLoS Genet.">
        <title>Genomic analysis of the necrotrophic fungal pathogens Sclerotinia sclerotiorum and Botrytis cinerea.</title>
        <authorList>
            <person name="Amselem J."/>
            <person name="Cuomo C.A."/>
            <person name="van Kan J.A."/>
            <person name="Viaud M."/>
            <person name="Benito E.P."/>
            <person name="Couloux A."/>
            <person name="Coutinho P.M."/>
            <person name="de Vries R.P."/>
            <person name="Dyer P.S."/>
            <person name="Fillinger S."/>
            <person name="Fournier E."/>
            <person name="Gout L."/>
            <person name="Hahn M."/>
            <person name="Kohn L."/>
            <person name="Lapalu N."/>
            <person name="Plummer K.M."/>
            <person name="Pradier J.M."/>
            <person name="Quevillon E."/>
            <person name="Sharon A."/>
            <person name="Simon A."/>
            <person name="ten Have A."/>
            <person name="Tudzynski B."/>
            <person name="Tudzynski P."/>
            <person name="Wincker P."/>
            <person name="Andrew M."/>
            <person name="Anthouard V."/>
            <person name="Beever R.E."/>
            <person name="Beffa R."/>
            <person name="Benoit I."/>
            <person name="Bouzid O."/>
            <person name="Brault B."/>
            <person name="Chen Z."/>
            <person name="Choquer M."/>
            <person name="Collemare J."/>
            <person name="Cotton P."/>
            <person name="Danchin E.G."/>
            <person name="Da Silva C."/>
            <person name="Gautier A."/>
            <person name="Giraud C."/>
            <person name="Giraud T."/>
            <person name="Gonzalez C."/>
            <person name="Grossetete S."/>
            <person name="Guldener U."/>
            <person name="Henrissat B."/>
            <person name="Howlett B.J."/>
            <person name="Kodira C."/>
            <person name="Kretschmer M."/>
            <person name="Lappartient A."/>
            <person name="Leroch M."/>
            <person name="Levis C."/>
            <person name="Mauceli E."/>
            <person name="Neuveglise C."/>
            <person name="Oeser B."/>
            <person name="Pearson M."/>
            <person name="Poulain J."/>
            <person name="Poussereau N."/>
            <person name="Quesneville H."/>
            <person name="Rascle C."/>
            <person name="Schumacher J."/>
            <person name="Segurens B."/>
            <person name="Sexton A."/>
            <person name="Silva E."/>
            <person name="Sirven C."/>
            <person name="Soanes D.M."/>
            <person name="Talbot N.J."/>
            <person name="Templeton M."/>
            <person name="Yandava C."/>
            <person name="Yarden O."/>
            <person name="Zeng Q."/>
            <person name="Rollins J.A."/>
            <person name="Lebrun M.H."/>
            <person name="Dickman M."/>
        </authorList>
    </citation>
    <scope>NUCLEOTIDE SEQUENCE [LARGE SCALE GENOMIC DNA]</scope>
    <source>
        <strain evidence="2">ATCC 18683 / 1980 / Ss-1</strain>
    </source>
</reference>
<evidence type="ECO:0000313" key="2">
    <source>
        <dbReference type="Proteomes" id="UP000001312"/>
    </source>
</evidence>
<gene>
    <name evidence="1" type="ORF">SS1G_00235</name>
</gene>
<accession>A7E4L3</accession>
<name>A7E4L3_SCLS1</name>